<dbReference type="SMART" id="SM00855">
    <property type="entry name" value="PGAM"/>
    <property type="match status" value="1"/>
</dbReference>
<organism evidence="2 3">
    <name type="scientific">Micromonas commoda (strain RCC299 / NOUM17 / CCMP2709)</name>
    <name type="common">Picoplanktonic green alga</name>
    <dbReference type="NCBI Taxonomy" id="296587"/>
    <lineage>
        <taxon>Eukaryota</taxon>
        <taxon>Viridiplantae</taxon>
        <taxon>Chlorophyta</taxon>
        <taxon>Mamiellophyceae</taxon>
        <taxon>Mamiellales</taxon>
        <taxon>Mamiellaceae</taxon>
        <taxon>Micromonas</taxon>
    </lineage>
</organism>
<name>C1DZ56_MICCC</name>
<dbReference type="PANTHER" id="PTHR48100:SF57">
    <property type="entry name" value="PHOSPHOGLYCERATE MUTASE"/>
    <property type="match status" value="1"/>
</dbReference>
<evidence type="ECO:0000313" key="2">
    <source>
        <dbReference type="EMBL" id="ACO61055.1"/>
    </source>
</evidence>
<keyword evidence="3" id="KW-1185">Reference proteome</keyword>
<dbReference type="SUPFAM" id="SSF53254">
    <property type="entry name" value="Phosphoglycerate mutase-like"/>
    <property type="match status" value="1"/>
</dbReference>
<dbReference type="OMA" id="ERWWYLP"/>
<evidence type="ECO:0000256" key="1">
    <source>
        <dbReference type="ARBA" id="ARBA00038362"/>
    </source>
</evidence>
<dbReference type="AlphaFoldDB" id="C1DZ56"/>
<gene>
    <name evidence="2" type="ORF">MICPUN_55709</name>
</gene>
<dbReference type="InParanoid" id="C1DZ56"/>
<dbReference type="PANTHER" id="PTHR48100">
    <property type="entry name" value="BROAD-SPECIFICITY PHOSPHATASE YOR283W-RELATED"/>
    <property type="match status" value="1"/>
</dbReference>
<dbReference type="Proteomes" id="UP000002009">
    <property type="component" value="Chromosome 2"/>
</dbReference>
<dbReference type="InterPro" id="IPR050275">
    <property type="entry name" value="PGM_Phosphatase"/>
</dbReference>
<accession>C1DZ56</accession>
<dbReference type="CDD" id="cd07067">
    <property type="entry name" value="HP_PGM_like"/>
    <property type="match status" value="1"/>
</dbReference>
<dbReference type="OrthoDB" id="496981at2759"/>
<dbReference type="InterPro" id="IPR029033">
    <property type="entry name" value="His_PPase_superfam"/>
</dbReference>
<dbReference type="Gene3D" id="3.40.50.1240">
    <property type="entry name" value="Phosphoglycerate mutase-like"/>
    <property type="match status" value="1"/>
</dbReference>
<evidence type="ECO:0008006" key="4">
    <source>
        <dbReference type="Google" id="ProtNLM"/>
    </source>
</evidence>
<dbReference type="RefSeq" id="XP_002499797.1">
    <property type="nucleotide sequence ID" value="XM_002499751.1"/>
</dbReference>
<dbReference type="GO" id="GO:0005737">
    <property type="term" value="C:cytoplasm"/>
    <property type="evidence" value="ECO:0007669"/>
    <property type="project" value="TreeGrafter"/>
</dbReference>
<protein>
    <recommendedName>
        <fullName evidence="4">Histidine phosphatase family protein</fullName>
    </recommendedName>
</protein>
<dbReference type="KEGG" id="mis:MICPUN_55709"/>
<dbReference type="EMBL" id="CP001323">
    <property type="protein sequence ID" value="ACO61055.1"/>
    <property type="molecule type" value="Genomic_DNA"/>
</dbReference>
<reference evidence="2 3" key="1">
    <citation type="journal article" date="2009" name="Science">
        <title>Green evolution and dynamic adaptations revealed by genomes of the marine picoeukaryotes Micromonas.</title>
        <authorList>
            <person name="Worden A.Z."/>
            <person name="Lee J.H."/>
            <person name="Mock T."/>
            <person name="Rouze P."/>
            <person name="Simmons M.P."/>
            <person name="Aerts A.L."/>
            <person name="Allen A.E."/>
            <person name="Cuvelier M.L."/>
            <person name="Derelle E."/>
            <person name="Everett M.V."/>
            <person name="Foulon E."/>
            <person name="Grimwood J."/>
            <person name="Gundlach H."/>
            <person name="Henrissat B."/>
            <person name="Napoli C."/>
            <person name="McDonald S.M."/>
            <person name="Parker M.S."/>
            <person name="Rombauts S."/>
            <person name="Salamov A."/>
            <person name="Von Dassow P."/>
            <person name="Badger J.H."/>
            <person name="Coutinho P.M."/>
            <person name="Demir E."/>
            <person name="Dubchak I."/>
            <person name="Gentemann C."/>
            <person name="Eikrem W."/>
            <person name="Gready J.E."/>
            <person name="John U."/>
            <person name="Lanier W."/>
            <person name="Lindquist E.A."/>
            <person name="Lucas S."/>
            <person name="Mayer K.F."/>
            <person name="Moreau H."/>
            <person name="Not F."/>
            <person name="Otillar R."/>
            <person name="Panaud O."/>
            <person name="Pangilinan J."/>
            <person name="Paulsen I."/>
            <person name="Piegu B."/>
            <person name="Poliakov A."/>
            <person name="Robbens S."/>
            <person name="Schmutz J."/>
            <person name="Toulza E."/>
            <person name="Wyss T."/>
            <person name="Zelensky A."/>
            <person name="Zhou K."/>
            <person name="Armbrust E.V."/>
            <person name="Bhattacharya D."/>
            <person name="Goodenough U.W."/>
            <person name="Van de Peer Y."/>
            <person name="Grigoriev I.V."/>
        </authorList>
    </citation>
    <scope>NUCLEOTIDE SEQUENCE [LARGE SCALE GENOMIC DNA]</scope>
    <source>
        <strain evidence="3">RCC299 / NOUM17</strain>
    </source>
</reference>
<comment type="similarity">
    <text evidence="1">Belongs to the phosphoglycerate mutase family.</text>
</comment>
<dbReference type="GeneID" id="8241482"/>
<sequence length="224" mass="25048">MDGDDRKILHLVRHGRTEMNEYLASNRWDASDFVDPLLYDTRLTKKGAAQAASLAPVTRFLDPKPEVLIASPLHRAMTTADLAFAGCEGIRKETCALMRERVFHASDVGRHPDAIEADFPDWCVKALREEHADANGVWWYAGDGADDLGTAVSASGVAQEPVEEFERRMGELVRWIESRPERSIAMVAHWGVWYSLTGREFENCELVTCELGDLRVGAGKFVWG</sequence>
<dbReference type="Pfam" id="PF00300">
    <property type="entry name" value="His_Phos_1"/>
    <property type="match status" value="1"/>
</dbReference>
<dbReference type="InterPro" id="IPR013078">
    <property type="entry name" value="His_Pase_superF_clade-1"/>
</dbReference>
<proteinExistence type="inferred from homology"/>
<dbReference type="GO" id="GO:0016791">
    <property type="term" value="F:phosphatase activity"/>
    <property type="evidence" value="ECO:0007669"/>
    <property type="project" value="TreeGrafter"/>
</dbReference>
<evidence type="ECO:0000313" key="3">
    <source>
        <dbReference type="Proteomes" id="UP000002009"/>
    </source>
</evidence>
<dbReference type="eggNOG" id="ENOG502S4UT">
    <property type="taxonomic scope" value="Eukaryota"/>
</dbReference>